<keyword evidence="4" id="KW-1185">Reference proteome</keyword>
<gene>
    <name evidence="3" type="ORF">UTRI_01549_B</name>
</gene>
<evidence type="ECO:0000256" key="1">
    <source>
        <dbReference type="SAM" id="MobiDB-lite"/>
    </source>
</evidence>
<reference evidence="3 4" key="1">
    <citation type="submission" date="2018-03" db="EMBL/GenBank/DDBJ databases">
        <authorList>
            <person name="Guldener U."/>
        </authorList>
    </citation>
    <scope>NUCLEOTIDE SEQUENCE [LARGE SCALE GENOMIC DNA]</scope>
    <source>
        <strain evidence="3 4">NBRC100155</strain>
    </source>
</reference>
<evidence type="ECO:0000313" key="3">
    <source>
        <dbReference type="EMBL" id="SPO25036.1"/>
    </source>
</evidence>
<evidence type="ECO:0000256" key="2">
    <source>
        <dbReference type="SAM" id="Phobius"/>
    </source>
</evidence>
<dbReference type="EMBL" id="OOIN01000008">
    <property type="protein sequence ID" value="SPO25036.1"/>
    <property type="molecule type" value="Genomic_DNA"/>
</dbReference>
<sequence length="88" mass="10004">MDPYQPTKTQIDTIGWVFLLSFVSSLIFLGYIFGSRRREVAVKDLIFEIEVPIDDAWYPTGTRMRARRRSETSSSRGTQADAMPGGSR</sequence>
<keyword evidence="2" id="KW-0472">Membrane</keyword>
<keyword evidence="2" id="KW-0812">Transmembrane</keyword>
<feature type="transmembrane region" description="Helical" evidence="2">
    <location>
        <begin position="13"/>
        <end position="33"/>
    </location>
</feature>
<evidence type="ECO:0000313" key="4">
    <source>
        <dbReference type="Proteomes" id="UP000324022"/>
    </source>
</evidence>
<accession>A0A5C3E634</accession>
<protein>
    <submittedName>
        <fullName evidence="3">Uncharacterized protein</fullName>
    </submittedName>
</protein>
<feature type="region of interest" description="Disordered" evidence="1">
    <location>
        <begin position="63"/>
        <end position="88"/>
    </location>
</feature>
<dbReference type="Proteomes" id="UP000324022">
    <property type="component" value="Unassembled WGS sequence"/>
</dbReference>
<name>A0A5C3E634_9BASI</name>
<keyword evidence="2" id="KW-1133">Transmembrane helix</keyword>
<dbReference type="AlphaFoldDB" id="A0A5C3E634"/>
<organism evidence="3 4">
    <name type="scientific">Ustilago trichophora</name>
    <dbReference type="NCBI Taxonomy" id="86804"/>
    <lineage>
        <taxon>Eukaryota</taxon>
        <taxon>Fungi</taxon>
        <taxon>Dikarya</taxon>
        <taxon>Basidiomycota</taxon>
        <taxon>Ustilaginomycotina</taxon>
        <taxon>Ustilaginomycetes</taxon>
        <taxon>Ustilaginales</taxon>
        <taxon>Ustilaginaceae</taxon>
        <taxon>Ustilago</taxon>
    </lineage>
</organism>
<proteinExistence type="predicted"/>